<gene>
    <name evidence="5" type="ORF">LPB3_15680</name>
</gene>
<dbReference type="STRING" id="1774273.LPB03_13625"/>
<evidence type="ECO:0000256" key="3">
    <source>
        <dbReference type="ARBA" id="ARBA00022679"/>
    </source>
</evidence>
<dbReference type="Proteomes" id="UP000092584">
    <property type="component" value="Unassembled WGS sequence"/>
</dbReference>
<comment type="similarity">
    <text evidence="1">Belongs to the class IV-like SAM-binding methyltransferase superfamily. RNA methyltransferase TrmH family.</text>
</comment>
<dbReference type="InterPro" id="IPR029026">
    <property type="entry name" value="tRNA_m1G_MTases_N"/>
</dbReference>
<dbReference type="InterPro" id="IPR001537">
    <property type="entry name" value="SpoU_MeTrfase"/>
</dbReference>
<dbReference type="GO" id="GO:0003723">
    <property type="term" value="F:RNA binding"/>
    <property type="evidence" value="ECO:0007669"/>
    <property type="project" value="InterPro"/>
</dbReference>
<dbReference type="Gene3D" id="3.40.1280.10">
    <property type="match status" value="1"/>
</dbReference>
<dbReference type="CDD" id="cd18109">
    <property type="entry name" value="SpoU-like_RNA-MTase"/>
    <property type="match status" value="1"/>
</dbReference>
<dbReference type="EMBL" id="LSFM01000026">
    <property type="protein sequence ID" value="OBY61457.1"/>
    <property type="molecule type" value="Genomic_DNA"/>
</dbReference>
<dbReference type="InterPro" id="IPR029028">
    <property type="entry name" value="Alpha/beta_knot_MTases"/>
</dbReference>
<keyword evidence="3 5" id="KW-0808">Transferase</keyword>
<dbReference type="GO" id="GO:0005737">
    <property type="term" value="C:cytoplasm"/>
    <property type="evidence" value="ECO:0007669"/>
    <property type="project" value="UniProtKB-ARBA"/>
</dbReference>
<dbReference type="GO" id="GO:0032259">
    <property type="term" value="P:methylation"/>
    <property type="evidence" value="ECO:0007669"/>
    <property type="project" value="UniProtKB-KW"/>
</dbReference>
<dbReference type="RefSeq" id="WP_065320589.1">
    <property type="nucleotide sequence ID" value="NZ_CP017477.1"/>
</dbReference>
<dbReference type="InterPro" id="IPR013123">
    <property type="entry name" value="SpoU_subst-bd"/>
</dbReference>
<evidence type="ECO:0000313" key="6">
    <source>
        <dbReference type="Proteomes" id="UP000092584"/>
    </source>
</evidence>
<dbReference type="OrthoDB" id="9785673at2"/>
<evidence type="ECO:0000259" key="4">
    <source>
        <dbReference type="SMART" id="SM00967"/>
    </source>
</evidence>
<feature type="domain" description="RNA 2-O ribose methyltransferase substrate binding" evidence="4">
    <location>
        <begin position="27"/>
        <end position="92"/>
    </location>
</feature>
<dbReference type="InterPro" id="IPR029064">
    <property type="entry name" value="Ribosomal_eL30-like_sf"/>
</dbReference>
<dbReference type="Pfam" id="PF00588">
    <property type="entry name" value="SpoU_methylase"/>
    <property type="match status" value="1"/>
</dbReference>
<dbReference type="SUPFAM" id="SSF55315">
    <property type="entry name" value="L30e-like"/>
    <property type="match status" value="1"/>
</dbReference>
<dbReference type="SMART" id="SM00967">
    <property type="entry name" value="SpoU_sub_bind"/>
    <property type="match status" value="1"/>
</dbReference>
<accession>A0A1B8TP97</accession>
<comment type="caution">
    <text evidence="5">The sequence shown here is derived from an EMBL/GenBank/DDBJ whole genome shotgun (WGS) entry which is preliminary data.</text>
</comment>
<dbReference type="Pfam" id="PF22435">
    <property type="entry name" value="MRM3-like_sub_bind"/>
    <property type="match status" value="1"/>
</dbReference>
<dbReference type="GO" id="GO:0008173">
    <property type="term" value="F:RNA methyltransferase activity"/>
    <property type="evidence" value="ECO:0007669"/>
    <property type="project" value="InterPro"/>
</dbReference>
<evidence type="ECO:0000256" key="1">
    <source>
        <dbReference type="ARBA" id="ARBA00007228"/>
    </source>
</evidence>
<name>A0A1B8TP97_9FLAO</name>
<dbReference type="AlphaFoldDB" id="A0A1B8TP97"/>
<dbReference type="KEGG" id="pob:LPB03_13625"/>
<evidence type="ECO:0000256" key="2">
    <source>
        <dbReference type="ARBA" id="ARBA00022603"/>
    </source>
</evidence>
<dbReference type="SUPFAM" id="SSF75217">
    <property type="entry name" value="alpha/beta knot"/>
    <property type="match status" value="1"/>
</dbReference>
<dbReference type="PANTHER" id="PTHR43191">
    <property type="entry name" value="RRNA METHYLTRANSFERASE 3"/>
    <property type="match status" value="1"/>
</dbReference>
<dbReference type="InterPro" id="IPR051259">
    <property type="entry name" value="rRNA_Methyltransferase"/>
</dbReference>
<reference evidence="6" key="1">
    <citation type="submission" date="2016-02" db="EMBL/GenBank/DDBJ databases">
        <authorList>
            <person name="Shin S.-K."/>
            <person name="Yi H."/>
            <person name="Kim E."/>
        </authorList>
    </citation>
    <scope>NUCLEOTIDE SEQUENCE [LARGE SCALE GENOMIC DNA]</scope>
    <source>
        <strain evidence="6">LPB0003</strain>
    </source>
</reference>
<dbReference type="PANTHER" id="PTHR43191:SF2">
    <property type="entry name" value="RRNA METHYLTRANSFERASE 3, MITOCHONDRIAL"/>
    <property type="match status" value="1"/>
</dbReference>
<evidence type="ECO:0000313" key="5">
    <source>
        <dbReference type="EMBL" id="OBY61457.1"/>
    </source>
</evidence>
<keyword evidence="2 5" id="KW-0489">Methyltransferase</keyword>
<proteinExistence type="inferred from homology"/>
<keyword evidence="6" id="KW-1185">Reference proteome</keyword>
<dbReference type="InterPro" id="IPR053888">
    <property type="entry name" value="MRM3-like_sub_bind"/>
</dbReference>
<protein>
    <submittedName>
        <fullName evidence="5">RNA methyltransferase</fullName>
    </submittedName>
</protein>
<dbReference type="Gene3D" id="3.30.1330.30">
    <property type="match status" value="1"/>
</dbReference>
<organism evidence="5 6">
    <name type="scientific">Polaribacter vadi</name>
    <dbReference type="NCBI Taxonomy" id="1774273"/>
    <lineage>
        <taxon>Bacteria</taxon>
        <taxon>Pseudomonadati</taxon>
        <taxon>Bacteroidota</taxon>
        <taxon>Flavobacteriia</taxon>
        <taxon>Flavobacteriales</taxon>
        <taxon>Flavobacteriaceae</taxon>
    </lineage>
</organism>
<sequence>MSISKNQLKLITSLSQKKYRQKNSLFIAEGIKVVNELLNSSFQVDILFATDDFETTISSDKIVRVSEKDLQKISNLKSPNKVLGLFKIPDEKPLQQKGLTIVLDAINDPGNLGTIIRLCDWFGVTQLICSKDTVDCYNPKVVQASMGSLTRISIQYIALENYLQETNLPTFIADMNGENVYKSTLPKEALLVMGNEANGVSDEIRALIKNKISIPRFGETQETESLNVATATAILLSEFKRSICR</sequence>
<dbReference type="GO" id="GO:0006396">
    <property type="term" value="P:RNA processing"/>
    <property type="evidence" value="ECO:0007669"/>
    <property type="project" value="InterPro"/>
</dbReference>